<comment type="subunit">
    <text evidence="5">Homodimer.</text>
</comment>
<evidence type="ECO:0000256" key="10">
    <source>
        <dbReference type="ARBA" id="ARBA00023211"/>
    </source>
</evidence>
<evidence type="ECO:0000256" key="6">
    <source>
        <dbReference type="ARBA" id="ARBA00022723"/>
    </source>
</evidence>
<dbReference type="Proteomes" id="UP001642540">
    <property type="component" value="Unassembled WGS sequence"/>
</dbReference>
<evidence type="ECO:0000256" key="1">
    <source>
        <dbReference type="ARBA" id="ARBA00001935"/>
    </source>
</evidence>
<evidence type="ECO:0000256" key="5">
    <source>
        <dbReference type="ARBA" id="ARBA00011738"/>
    </source>
</evidence>
<dbReference type="InterPro" id="IPR016182">
    <property type="entry name" value="Cu_amine_oxidase_N-reg"/>
</dbReference>
<evidence type="ECO:0000256" key="9">
    <source>
        <dbReference type="ARBA" id="ARBA00023008"/>
    </source>
</evidence>
<comment type="caution">
    <text evidence="15">The sequence shown here is derived from an EMBL/GenBank/DDBJ whole genome shotgun (WGS) entry which is preliminary data.</text>
</comment>
<dbReference type="InterPro" id="IPR036460">
    <property type="entry name" value="Cu_amine_oxidase_C_sf"/>
</dbReference>
<dbReference type="SUPFAM" id="SSF54416">
    <property type="entry name" value="Amine oxidase N-terminal region"/>
    <property type="match status" value="2"/>
</dbReference>
<dbReference type="Gene3D" id="3.10.450.40">
    <property type="match status" value="2"/>
</dbReference>
<evidence type="ECO:0000256" key="8">
    <source>
        <dbReference type="ARBA" id="ARBA00023002"/>
    </source>
</evidence>
<accession>A0ABP1Q5U6</accession>
<name>A0ABP1Q5U6_9HEXA</name>
<dbReference type="PANTHER" id="PTHR10638">
    <property type="entry name" value="COPPER AMINE OXIDASE"/>
    <property type="match status" value="1"/>
</dbReference>
<evidence type="ECO:0000259" key="14">
    <source>
        <dbReference type="Pfam" id="PF02728"/>
    </source>
</evidence>
<evidence type="ECO:0000313" key="15">
    <source>
        <dbReference type="EMBL" id="CAL8090525.1"/>
    </source>
</evidence>
<proteinExistence type="inferred from homology"/>
<sequence length="744" mass="83004">MVNWRVSWPNPAMCFILAGLAVGDYSQFVSNKSHQKYAKEGIDDTIVPQDALKERLLTASKVYTGFPYSKEYVSPWDPLSQTEMRMAALIVRAYNSSSKWQFKCIGVVEVNKTLVLPYYLSGTNPPLSLVPRLVRIIVADPVKRIPIRVLVNLSNMRVETWNEAQPGQEVAVISDEDVALASNIVLADQTVLQRLSALGYNDPTKIIADPWEGGYVADNPIYSQAAKLLQVFLYGVDSNYYTRPIGFVVYVDVGPKVVLGIENYPIQDDFNTNNRTGDSIPQNGAPYFPEDLPPNTIVNNLKPLTITQKDGPSYLIEGRKITWQNFQFRVGFNDREGPHFYTVTYNDNGEIRPLFYKLSISEVFLQYGDPRPPYHTKSSFDQGNFEYGSSIVQLSDKQFCRGDASYFQTDRHNEKGETWVVPNSICICEDDAGILWAHHDIPTDRTAATRSQRLSISYLATVANLDYWISWRFYLDATVEFAVKMTGPVHTSLMAVDVKALPYGNLLQPQIYTINYFHSFAVRIDADIDGLENVVSVEDIVSVEPSKNPYGNGIQLNATIFKTAGESPSDINPGTGRFWRISNPNKIQPLSGKPSSWKLIPQGSLNDNLLAVDSPLRDRVRWTDHNTWVLPYNPSQIFAGGLFLDCGIAKWTNEAPNANIENTDVVLWHIARSFHIPDVEDWPVYSADAGLTGFRLRPSNFLKSNPANTVPPASETTAGDGGSENANGWGSNPNPVPAGWNASS</sequence>
<reference evidence="15 16" key="1">
    <citation type="submission" date="2024-08" db="EMBL/GenBank/DDBJ databases">
        <authorList>
            <person name="Cucini C."/>
            <person name="Frati F."/>
        </authorList>
    </citation>
    <scope>NUCLEOTIDE SEQUENCE [LARGE SCALE GENOMIC DNA]</scope>
</reference>
<dbReference type="InterPro" id="IPR015798">
    <property type="entry name" value="Cu_amine_oxidase_C"/>
</dbReference>
<protein>
    <recommendedName>
        <fullName evidence="11">Amine oxidase</fullName>
        <ecNumber evidence="11">1.4.3.-</ecNumber>
    </recommendedName>
</protein>
<evidence type="ECO:0000256" key="11">
    <source>
        <dbReference type="RuleBase" id="RU000672"/>
    </source>
</evidence>
<comment type="similarity">
    <text evidence="4 11">Belongs to the copper/topaquinone oxidase family.</text>
</comment>
<comment type="cofactor">
    <cofactor evidence="3">
        <name>Zn(2+)</name>
        <dbReference type="ChEBI" id="CHEBI:29105"/>
    </cofactor>
</comment>
<evidence type="ECO:0000256" key="7">
    <source>
        <dbReference type="ARBA" id="ARBA00022772"/>
    </source>
</evidence>
<dbReference type="Pfam" id="PF01179">
    <property type="entry name" value="Cu_amine_oxid"/>
    <property type="match status" value="1"/>
</dbReference>
<feature type="domain" description="Copper amine oxidase N3-terminal" evidence="14">
    <location>
        <begin position="173"/>
        <end position="263"/>
    </location>
</feature>
<dbReference type="EMBL" id="CAXLJM020000024">
    <property type="protein sequence ID" value="CAL8090525.1"/>
    <property type="molecule type" value="Genomic_DNA"/>
</dbReference>
<keyword evidence="9 11" id="KW-0186">Copper</keyword>
<dbReference type="SUPFAM" id="SSF49998">
    <property type="entry name" value="Amine oxidase catalytic domain"/>
    <property type="match status" value="1"/>
</dbReference>
<evidence type="ECO:0000256" key="12">
    <source>
        <dbReference type="SAM" id="MobiDB-lite"/>
    </source>
</evidence>
<dbReference type="InterPro" id="IPR015802">
    <property type="entry name" value="Cu_amine_oxidase_N3"/>
</dbReference>
<comment type="PTM">
    <text evidence="11">Topaquinone (TPQ) is generated by copper-dependent autoxidation of a specific tyrosyl residue.</text>
</comment>
<gene>
    <name evidence="15" type="ORF">ODALV1_LOCUS7671</name>
</gene>
<dbReference type="Pfam" id="PF02728">
    <property type="entry name" value="Cu_amine_oxidN3"/>
    <property type="match status" value="1"/>
</dbReference>
<evidence type="ECO:0000256" key="3">
    <source>
        <dbReference type="ARBA" id="ARBA00001947"/>
    </source>
</evidence>
<dbReference type="Gene3D" id="2.70.98.20">
    <property type="entry name" value="Copper amine oxidase, catalytic domain"/>
    <property type="match status" value="1"/>
</dbReference>
<dbReference type="InterPro" id="IPR000269">
    <property type="entry name" value="Cu_amine_oxidase"/>
</dbReference>
<dbReference type="PANTHER" id="PTHR10638:SF86">
    <property type="entry name" value="COPPER AMINE OXIDASE 1-RELATED"/>
    <property type="match status" value="1"/>
</dbReference>
<organism evidence="15 16">
    <name type="scientific">Orchesella dallaii</name>
    <dbReference type="NCBI Taxonomy" id="48710"/>
    <lineage>
        <taxon>Eukaryota</taxon>
        <taxon>Metazoa</taxon>
        <taxon>Ecdysozoa</taxon>
        <taxon>Arthropoda</taxon>
        <taxon>Hexapoda</taxon>
        <taxon>Collembola</taxon>
        <taxon>Entomobryomorpha</taxon>
        <taxon>Entomobryoidea</taxon>
        <taxon>Orchesellidae</taxon>
        <taxon>Orchesellinae</taxon>
        <taxon>Orchesella</taxon>
    </lineage>
</organism>
<dbReference type="EC" id="1.4.3.-" evidence="11"/>
<evidence type="ECO:0000256" key="4">
    <source>
        <dbReference type="ARBA" id="ARBA00007983"/>
    </source>
</evidence>
<keyword evidence="6 11" id="KW-0479">Metal-binding</keyword>
<evidence type="ECO:0000256" key="2">
    <source>
        <dbReference type="ARBA" id="ARBA00001936"/>
    </source>
</evidence>
<comment type="cofactor">
    <cofactor evidence="1">
        <name>Cu cation</name>
        <dbReference type="ChEBI" id="CHEBI:23378"/>
    </cofactor>
</comment>
<feature type="domain" description="Copper amine oxidase catalytic" evidence="13">
    <location>
        <begin position="305"/>
        <end position="707"/>
    </location>
</feature>
<keyword evidence="16" id="KW-1185">Reference proteome</keyword>
<evidence type="ECO:0000259" key="13">
    <source>
        <dbReference type="Pfam" id="PF01179"/>
    </source>
</evidence>
<keyword evidence="10" id="KW-0464">Manganese</keyword>
<keyword evidence="8 11" id="KW-0560">Oxidoreductase</keyword>
<feature type="region of interest" description="Disordered" evidence="12">
    <location>
        <begin position="705"/>
        <end position="744"/>
    </location>
</feature>
<comment type="cofactor">
    <cofactor evidence="11">
        <name>Cu cation</name>
        <dbReference type="ChEBI" id="CHEBI:23378"/>
    </cofactor>
    <text evidence="11">Contains 1 topaquinone per subunit.</text>
</comment>
<feature type="compositionally biased region" description="Polar residues" evidence="12">
    <location>
        <begin position="724"/>
        <end position="733"/>
    </location>
</feature>
<evidence type="ECO:0000313" key="16">
    <source>
        <dbReference type="Proteomes" id="UP001642540"/>
    </source>
</evidence>
<keyword evidence="7 11" id="KW-0801">TPQ</keyword>
<comment type="cofactor">
    <cofactor evidence="2">
        <name>Mn(2+)</name>
        <dbReference type="ChEBI" id="CHEBI:29035"/>
    </cofactor>
</comment>